<feature type="compositionally biased region" description="Polar residues" evidence="1">
    <location>
        <begin position="34"/>
        <end position="44"/>
    </location>
</feature>
<dbReference type="AlphaFoldDB" id="A0A8H6FX01"/>
<sequence>MDDSEDVTDLKIVISPPKTRSMTQSIAHYRERLLSNTVPSTPTPKSREPYREPPLSDFSDDFSSLNLESPVDIVSEAGSDLRRARYDFERSDFTPGDEQTVNAALVALIMVLSWLLGRTGRVHHDRARFSISKDAEAYLYSACVDGLIMHLDVDKCNGFMEVKRDFRGGNPSVRRQIAAQMAAFIYEQDVVLAQKETEKEADKARKGKGMEAESKARGNRTKDKDGGNQERLQKWMVSMDGYYAYINIATYDRQYVEFLSGHGASAAGDAFMEMVEYGLFDLRVWSGNGLESFLMYVGALMLGTVVRLGYYEAQFLMVIDQAGSILSTSSAALPGHQLQKSASQ</sequence>
<dbReference type="Proteomes" id="UP000578531">
    <property type="component" value="Unassembled WGS sequence"/>
</dbReference>
<evidence type="ECO:0000313" key="2">
    <source>
        <dbReference type="EMBL" id="KAF6236359.1"/>
    </source>
</evidence>
<accession>A0A8H6FX01</accession>
<keyword evidence="3" id="KW-1185">Reference proteome</keyword>
<dbReference type="EMBL" id="JACCJC010000019">
    <property type="protein sequence ID" value="KAF6236359.1"/>
    <property type="molecule type" value="Genomic_DNA"/>
</dbReference>
<proteinExistence type="predicted"/>
<evidence type="ECO:0000256" key="1">
    <source>
        <dbReference type="SAM" id="MobiDB-lite"/>
    </source>
</evidence>
<feature type="region of interest" description="Disordered" evidence="1">
    <location>
        <begin position="201"/>
        <end position="227"/>
    </location>
</feature>
<dbReference type="OrthoDB" id="3508621at2759"/>
<feature type="region of interest" description="Disordered" evidence="1">
    <location>
        <begin position="31"/>
        <end position="55"/>
    </location>
</feature>
<organism evidence="2 3">
    <name type="scientific">Letharia columbiana</name>
    <dbReference type="NCBI Taxonomy" id="112416"/>
    <lineage>
        <taxon>Eukaryota</taxon>
        <taxon>Fungi</taxon>
        <taxon>Dikarya</taxon>
        <taxon>Ascomycota</taxon>
        <taxon>Pezizomycotina</taxon>
        <taxon>Lecanoromycetes</taxon>
        <taxon>OSLEUM clade</taxon>
        <taxon>Lecanoromycetidae</taxon>
        <taxon>Lecanorales</taxon>
        <taxon>Lecanorineae</taxon>
        <taxon>Parmeliaceae</taxon>
        <taxon>Letharia</taxon>
    </lineage>
</organism>
<dbReference type="GeneID" id="59287113"/>
<protein>
    <submittedName>
        <fullName evidence="2">Uncharacterized protein</fullName>
    </submittedName>
</protein>
<dbReference type="RefSeq" id="XP_037165705.1">
    <property type="nucleotide sequence ID" value="XM_037307367.1"/>
</dbReference>
<gene>
    <name evidence="2" type="ORF">HO173_005450</name>
</gene>
<comment type="caution">
    <text evidence="2">The sequence shown here is derived from an EMBL/GenBank/DDBJ whole genome shotgun (WGS) entry which is preliminary data.</text>
</comment>
<reference evidence="2 3" key="1">
    <citation type="journal article" date="2020" name="Genomics">
        <title>Complete, high-quality genomes from long-read metagenomic sequencing of two wolf lichen thalli reveals enigmatic genome architecture.</title>
        <authorList>
            <person name="McKenzie S.K."/>
            <person name="Walston R.F."/>
            <person name="Allen J.L."/>
        </authorList>
    </citation>
    <scope>NUCLEOTIDE SEQUENCE [LARGE SCALE GENOMIC DNA]</scope>
    <source>
        <strain evidence="2">WasteWater2</strain>
    </source>
</reference>
<evidence type="ECO:0000313" key="3">
    <source>
        <dbReference type="Proteomes" id="UP000578531"/>
    </source>
</evidence>
<name>A0A8H6FX01_9LECA</name>